<dbReference type="Proteomes" id="UP000466442">
    <property type="component" value="Linkage Group LG5"/>
</dbReference>
<name>A0A8S9XQH6_APOLU</name>
<dbReference type="InterPro" id="IPR011022">
    <property type="entry name" value="Arrestin_C-like"/>
</dbReference>
<dbReference type="InterPro" id="IPR014756">
    <property type="entry name" value="Ig_E-set"/>
</dbReference>
<dbReference type="EMBL" id="WIXP02000005">
    <property type="protein sequence ID" value="KAF6210561.1"/>
    <property type="molecule type" value="Genomic_DNA"/>
</dbReference>
<organism evidence="5 6">
    <name type="scientific">Apolygus lucorum</name>
    <name type="common">Small green plant bug</name>
    <name type="synonym">Lygocoris lucorum</name>
    <dbReference type="NCBI Taxonomy" id="248454"/>
    <lineage>
        <taxon>Eukaryota</taxon>
        <taxon>Metazoa</taxon>
        <taxon>Ecdysozoa</taxon>
        <taxon>Arthropoda</taxon>
        <taxon>Hexapoda</taxon>
        <taxon>Insecta</taxon>
        <taxon>Pterygota</taxon>
        <taxon>Neoptera</taxon>
        <taxon>Paraneoptera</taxon>
        <taxon>Hemiptera</taxon>
        <taxon>Heteroptera</taxon>
        <taxon>Panheteroptera</taxon>
        <taxon>Cimicomorpha</taxon>
        <taxon>Miridae</taxon>
        <taxon>Mirini</taxon>
        <taxon>Apolygus</taxon>
    </lineage>
</organism>
<dbReference type="Pfam" id="PF02752">
    <property type="entry name" value="Arrestin_C"/>
    <property type="match status" value="1"/>
</dbReference>
<evidence type="ECO:0000313" key="6">
    <source>
        <dbReference type="Proteomes" id="UP000466442"/>
    </source>
</evidence>
<keyword evidence="2" id="KW-0716">Sensory transduction</keyword>
<evidence type="ECO:0000256" key="1">
    <source>
        <dbReference type="ARBA" id="ARBA00005298"/>
    </source>
</evidence>
<keyword evidence="6" id="KW-1185">Reference proteome</keyword>
<evidence type="ECO:0000256" key="2">
    <source>
        <dbReference type="ARBA" id="ARBA00022606"/>
    </source>
</evidence>
<dbReference type="PANTHER" id="PTHR11188:SF17">
    <property type="entry name" value="FI21816P1"/>
    <property type="match status" value="1"/>
</dbReference>
<evidence type="ECO:0000313" key="5">
    <source>
        <dbReference type="EMBL" id="KAF6210561.1"/>
    </source>
</evidence>
<dbReference type="InterPro" id="IPR050357">
    <property type="entry name" value="Arrestin_domain-protein"/>
</dbReference>
<dbReference type="GO" id="GO:0015031">
    <property type="term" value="P:protein transport"/>
    <property type="evidence" value="ECO:0007669"/>
    <property type="project" value="TreeGrafter"/>
</dbReference>
<dbReference type="PANTHER" id="PTHR11188">
    <property type="entry name" value="ARRESTIN DOMAIN CONTAINING PROTEIN"/>
    <property type="match status" value="1"/>
</dbReference>
<dbReference type="GO" id="GO:0005737">
    <property type="term" value="C:cytoplasm"/>
    <property type="evidence" value="ECO:0007669"/>
    <property type="project" value="TreeGrafter"/>
</dbReference>
<comment type="caution">
    <text evidence="5">The sequence shown here is derived from an EMBL/GenBank/DDBJ whole genome shotgun (WGS) entry which is preliminary data.</text>
</comment>
<comment type="similarity">
    <text evidence="1">Belongs to the arrestin family.</text>
</comment>
<evidence type="ECO:0000259" key="4">
    <source>
        <dbReference type="SMART" id="SM01017"/>
    </source>
</evidence>
<dbReference type="Pfam" id="PF00339">
    <property type="entry name" value="Arrestin_N"/>
    <property type="match status" value="1"/>
</dbReference>
<dbReference type="SUPFAM" id="SSF81296">
    <property type="entry name" value="E set domains"/>
    <property type="match status" value="2"/>
</dbReference>
<dbReference type="InterPro" id="IPR014752">
    <property type="entry name" value="Arrestin-like_C"/>
</dbReference>
<dbReference type="OrthoDB" id="6608932at2759"/>
<proteinExistence type="inferred from homology"/>
<dbReference type="InterPro" id="IPR011021">
    <property type="entry name" value="Arrestin-like_N"/>
</dbReference>
<feature type="region of interest" description="Disordered" evidence="3">
    <location>
        <begin position="88"/>
        <end position="122"/>
    </location>
</feature>
<evidence type="ECO:0000256" key="3">
    <source>
        <dbReference type="SAM" id="MobiDB-lite"/>
    </source>
</evidence>
<accession>A0A8S9XQH6</accession>
<dbReference type="AlphaFoldDB" id="A0A8S9XQH6"/>
<dbReference type="Gene3D" id="2.60.40.640">
    <property type="match status" value="2"/>
</dbReference>
<gene>
    <name evidence="5" type="ORF">GE061_013667</name>
</gene>
<protein>
    <recommendedName>
        <fullName evidence="4">Arrestin C-terminal-like domain-containing protein</fullName>
    </recommendedName>
</protein>
<feature type="domain" description="Arrestin C-terminal-like" evidence="4">
    <location>
        <begin position="232"/>
        <end position="366"/>
    </location>
</feature>
<dbReference type="SMART" id="SM01017">
    <property type="entry name" value="Arrestin_C"/>
    <property type="match status" value="1"/>
</dbReference>
<sequence>MNLVFCIWMTMERLELILEEPDKIFFSGDDIRGQVMVYLSASIAVQAVAVKFIGEACVSVPEGVGEEKTAKKRKNVTNKIVPINSEPVAADGVPGWTQDKSPGPGTPAKLRSKTSTKSSLGPKPVFSSNEKYFFHKEYLYGHKYSSFREKLWAGNHTFPFQFTLPAQLPASFNGRFGYVRYYAEALLMRWKEKDVRRVYFSVTNIADINTETRAESGCEEQKSTNSCFFCCPRGTIVASAELKRRGFAPGEIAPLLVDIHNMSNSTITTLKAVILQMVEYSSPQGLRRHEDERRVLEVNRGEVKPGASMSWGSAGVRLPPLPPSSFAPDSCKIISIQYRMDVIMYIAGMRDPVTLRLPIIIGNIPLKRHFPGLSTYAEVAGLLEASLPHPILSRYPTLPATTSQESVNPEQSECVYKIPNFKPRYLVYVPKSLIK</sequence>
<reference evidence="5" key="1">
    <citation type="journal article" date="2021" name="Mol. Ecol. Resour.">
        <title>Apolygus lucorum genome provides insights into omnivorousness and mesophyll feeding.</title>
        <authorList>
            <person name="Liu Y."/>
            <person name="Liu H."/>
            <person name="Wang H."/>
            <person name="Huang T."/>
            <person name="Liu B."/>
            <person name="Yang B."/>
            <person name="Yin L."/>
            <person name="Li B."/>
            <person name="Zhang Y."/>
            <person name="Zhang S."/>
            <person name="Jiang F."/>
            <person name="Zhang X."/>
            <person name="Ren Y."/>
            <person name="Wang B."/>
            <person name="Wang S."/>
            <person name="Lu Y."/>
            <person name="Wu K."/>
            <person name="Fan W."/>
            <person name="Wang G."/>
        </authorList>
    </citation>
    <scope>NUCLEOTIDE SEQUENCE</scope>
    <source>
        <strain evidence="5">12Hb</strain>
    </source>
</reference>